<proteinExistence type="predicted"/>
<evidence type="ECO:0000313" key="3">
    <source>
        <dbReference type="Proteomes" id="UP000187209"/>
    </source>
</evidence>
<dbReference type="InterPro" id="IPR019748">
    <property type="entry name" value="FERM_central"/>
</dbReference>
<dbReference type="Gene3D" id="1.20.80.10">
    <property type="match status" value="1"/>
</dbReference>
<evidence type="ECO:0000313" key="2">
    <source>
        <dbReference type="EMBL" id="OMJ86228.1"/>
    </source>
</evidence>
<dbReference type="SUPFAM" id="SSF47027">
    <property type="entry name" value="Acyl-CoA binding protein"/>
    <property type="match status" value="1"/>
</dbReference>
<dbReference type="Proteomes" id="UP000187209">
    <property type="component" value="Unassembled WGS sequence"/>
</dbReference>
<sequence length="317" mass="37210">MDNFYSWPLSKQYLAAHFYLSEEKPISLSEAQRAQLGALHLYVSFGKYTSDLSIPDLNLCSQAEKKKRVEEWKKLSCLTRSTAMEKFLDLLTSLFPNWTRSRKLMYEFQLEWSFMQQTDKKTYTTQEKFKNNSKKNRRFSAKPLISSIETINHKERGKIPVEKLKISRFRLKKPKINRTHSIEIPNSLYSFKDIQAEHEIPKYPIVTTSLEMHRKSVNDGNYLKNFIENLQSYKGGNIKDTSATKFPKNTKDRGVKELSEPDPPIDFEKELKNYRRSLLQNEFDKFKTTVEPPSLNAGLDKIHETLLTLRQTLQHLT</sequence>
<comment type="caution">
    <text evidence="2">The sequence shown here is derived from an EMBL/GenBank/DDBJ whole genome shotgun (WGS) entry which is preliminary data.</text>
</comment>
<accession>A0A1R2CB49</accession>
<dbReference type="InterPro" id="IPR035984">
    <property type="entry name" value="Acyl-CoA-binding_sf"/>
</dbReference>
<gene>
    <name evidence="2" type="ORF">SteCoe_12291</name>
</gene>
<dbReference type="EMBL" id="MPUH01000212">
    <property type="protein sequence ID" value="OMJ86228.1"/>
    <property type="molecule type" value="Genomic_DNA"/>
</dbReference>
<keyword evidence="3" id="KW-1185">Reference proteome</keyword>
<evidence type="ECO:0000256" key="1">
    <source>
        <dbReference type="SAM" id="MobiDB-lite"/>
    </source>
</evidence>
<dbReference type="AlphaFoldDB" id="A0A1R2CB49"/>
<dbReference type="OrthoDB" id="346910at2759"/>
<organism evidence="2 3">
    <name type="scientific">Stentor coeruleus</name>
    <dbReference type="NCBI Taxonomy" id="5963"/>
    <lineage>
        <taxon>Eukaryota</taxon>
        <taxon>Sar</taxon>
        <taxon>Alveolata</taxon>
        <taxon>Ciliophora</taxon>
        <taxon>Postciliodesmatophora</taxon>
        <taxon>Heterotrichea</taxon>
        <taxon>Heterotrichida</taxon>
        <taxon>Stentoridae</taxon>
        <taxon>Stentor</taxon>
    </lineage>
</organism>
<dbReference type="CDD" id="cd14473">
    <property type="entry name" value="FERM_B-lobe"/>
    <property type="match status" value="1"/>
</dbReference>
<reference evidence="2 3" key="1">
    <citation type="submission" date="2016-11" db="EMBL/GenBank/DDBJ databases">
        <title>The macronuclear genome of Stentor coeruleus: a giant cell with tiny introns.</title>
        <authorList>
            <person name="Slabodnick M."/>
            <person name="Ruby J.G."/>
            <person name="Reiff S.B."/>
            <person name="Swart E.C."/>
            <person name="Gosai S."/>
            <person name="Prabakaran S."/>
            <person name="Witkowska E."/>
            <person name="Larue G.E."/>
            <person name="Fisher S."/>
            <person name="Freeman R.M."/>
            <person name="Gunawardena J."/>
            <person name="Chu W."/>
            <person name="Stover N.A."/>
            <person name="Gregory B.D."/>
            <person name="Nowacki M."/>
            <person name="Derisi J."/>
            <person name="Roy S.W."/>
            <person name="Marshall W.F."/>
            <person name="Sood P."/>
        </authorList>
    </citation>
    <scope>NUCLEOTIDE SEQUENCE [LARGE SCALE GENOMIC DNA]</scope>
    <source>
        <strain evidence="2">WM001</strain>
    </source>
</reference>
<feature type="region of interest" description="Disordered" evidence="1">
    <location>
        <begin position="241"/>
        <end position="266"/>
    </location>
</feature>
<name>A0A1R2CB49_9CILI</name>
<evidence type="ECO:0008006" key="4">
    <source>
        <dbReference type="Google" id="ProtNLM"/>
    </source>
</evidence>
<protein>
    <recommendedName>
        <fullName evidence="4">ACB domain-containing protein</fullName>
    </recommendedName>
</protein>
<dbReference type="GO" id="GO:0000062">
    <property type="term" value="F:fatty-acyl-CoA binding"/>
    <property type="evidence" value="ECO:0007669"/>
    <property type="project" value="InterPro"/>
</dbReference>
<dbReference type="InterPro" id="IPR014352">
    <property type="entry name" value="FERM/acyl-CoA-bd_prot_sf"/>
</dbReference>
<feature type="compositionally biased region" description="Basic and acidic residues" evidence="1">
    <location>
        <begin position="249"/>
        <end position="259"/>
    </location>
</feature>